<sequence length="218" mass="23289">MRRLSAHRTAALQAEVARHPRIALVALVHQLAQRVILGGYGASPVNISATPQDRLEQHAPDVAEAPASQGLRAVREAWAARLPEDPKALFAEFLAMEQEELLSLLALCVGLTVSAIAHREDEAPAALLAQAVGLDMHGWWAPTAAGYFDHVSKAKALEAVQVFAPGEVQRLAKLKKAQIAAEAGRLAAGSGWLPQMLTEPVQVEEGQGEQEPEETQAA</sequence>
<proteinExistence type="predicted"/>
<evidence type="ECO:0000313" key="3">
    <source>
        <dbReference type="Proteomes" id="UP001156903"/>
    </source>
</evidence>
<feature type="compositionally biased region" description="Acidic residues" evidence="1">
    <location>
        <begin position="206"/>
        <end position="218"/>
    </location>
</feature>
<gene>
    <name evidence="2" type="ORF">GCM10007935_08470</name>
</gene>
<reference evidence="3" key="1">
    <citation type="journal article" date="2019" name="Int. J. Syst. Evol. Microbiol.">
        <title>The Global Catalogue of Microorganisms (GCM) 10K type strain sequencing project: providing services to taxonomists for standard genome sequencing and annotation.</title>
        <authorList>
            <consortium name="The Broad Institute Genomics Platform"/>
            <consortium name="The Broad Institute Genome Sequencing Center for Infectious Disease"/>
            <person name="Wu L."/>
            <person name="Ma J."/>
        </authorList>
    </citation>
    <scope>NUCLEOTIDE SEQUENCE [LARGE SCALE GENOMIC DNA]</scope>
    <source>
        <strain evidence="3">NBRC 109341</strain>
    </source>
</reference>
<accession>A0ABQ6C1E6</accession>
<name>A0ABQ6C1E6_9BURK</name>
<protein>
    <recommendedName>
        <fullName evidence="4">Chromosome partitioning protein ParB</fullName>
    </recommendedName>
</protein>
<comment type="caution">
    <text evidence="2">The sequence shown here is derived from an EMBL/GenBank/DDBJ whole genome shotgun (WGS) entry which is preliminary data.</text>
</comment>
<evidence type="ECO:0000313" key="2">
    <source>
        <dbReference type="EMBL" id="GLS13418.1"/>
    </source>
</evidence>
<evidence type="ECO:0008006" key="4">
    <source>
        <dbReference type="Google" id="ProtNLM"/>
    </source>
</evidence>
<dbReference type="Proteomes" id="UP001156903">
    <property type="component" value="Unassembled WGS sequence"/>
</dbReference>
<dbReference type="EMBL" id="BSPB01000004">
    <property type="protein sequence ID" value="GLS13418.1"/>
    <property type="molecule type" value="Genomic_DNA"/>
</dbReference>
<evidence type="ECO:0000256" key="1">
    <source>
        <dbReference type="SAM" id="MobiDB-lite"/>
    </source>
</evidence>
<organism evidence="2 3">
    <name type="scientific">Hydrogenophaga electricum</name>
    <dbReference type="NCBI Taxonomy" id="1230953"/>
    <lineage>
        <taxon>Bacteria</taxon>
        <taxon>Pseudomonadati</taxon>
        <taxon>Pseudomonadota</taxon>
        <taxon>Betaproteobacteria</taxon>
        <taxon>Burkholderiales</taxon>
        <taxon>Comamonadaceae</taxon>
        <taxon>Hydrogenophaga</taxon>
    </lineage>
</organism>
<keyword evidence="3" id="KW-1185">Reference proteome</keyword>
<feature type="region of interest" description="Disordered" evidence="1">
    <location>
        <begin position="199"/>
        <end position="218"/>
    </location>
</feature>